<evidence type="ECO:0000256" key="3">
    <source>
        <dbReference type="ARBA" id="ARBA00022692"/>
    </source>
</evidence>
<keyword evidence="4 8" id="KW-1133">Transmembrane helix</keyword>
<dbReference type="PANTHER" id="PTHR33281">
    <property type="entry name" value="UPF0187 PROTEIN YNEE"/>
    <property type="match status" value="1"/>
</dbReference>
<keyword evidence="5" id="KW-0406">Ion transport</keyword>
<dbReference type="PANTHER" id="PTHR33281:SF20">
    <property type="match status" value="1"/>
</dbReference>
<feature type="transmembrane region" description="Helical" evidence="8">
    <location>
        <begin position="476"/>
        <end position="493"/>
    </location>
</feature>
<evidence type="ECO:0000256" key="5">
    <source>
        <dbReference type="ARBA" id="ARBA00023065"/>
    </source>
</evidence>
<evidence type="ECO:0000256" key="6">
    <source>
        <dbReference type="ARBA" id="ARBA00023136"/>
    </source>
</evidence>
<gene>
    <name evidence="9" type="ORF">CDEB00056_LOCUS874</name>
</gene>
<dbReference type="Pfam" id="PF25539">
    <property type="entry name" value="Bestrophin_2"/>
    <property type="match status" value="1"/>
</dbReference>
<evidence type="ECO:0000256" key="2">
    <source>
        <dbReference type="ARBA" id="ARBA00022448"/>
    </source>
</evidence>
<protein>
    <submittedName>
        <fullName evidence="9">Uncharacterized protein</fullName>
    </submittedName>
</protein>
<feature type="transmembrane region" description="Helical" evidence="8">
    <location>
        <begin position="499"/>
        <end position="519"/>
    </location>
</feature>
<dbReference type="InterPro" id="IPR044669">
    <property type="entry name" value="YneE/VCCN1/2-like"/>
</dbReference>
<name>A0A7S3PUJ7_9STRA</name>
<dbReference type="GO" id="GO:0005254">
    <property type="term" value="F:chloride channel activity"/>
    <property type="evidence" value="ECO:0007669"/>
    <property type="project" value="InterPro"/>
</dbReference>
<feature type="transmembrane region" description="Helical" evidence="8">
    <location>
        <begin position="21"/>
        <end position="39"/>
    </location>
</feature>
<evidence type="ECO:0000256" key="1">
    <source>
        <dbReference type="ARBA" id="ARBA00004141"/>
    </source>
</evidence>
<proteinExistence type="predicted"/>
<dbReference type="EMBL" id="HBIO01001241">
    <property type="protein sequence ID" value="CAE0456033.1"/>
    <property type="molecule type" value="Transcribed_RNA"/>
</dbReference>
<comment type="subcellular location">
    <subcellularLocation>
        <location evidence="1">Membrane</location>
        <topology evidence="1">Multi-pass membrane protein</topology>
    </subcellularLocation>
</comment>
<evidence type="ECO:0000313" key="9">
    <source>
        <dbReference type="EMBL" id="CAE0456033.1"/>
    </source>
</evidence>
<dbReference type="AlphaFoldDB" id="A0A7S3PUJ7"/>
<evidence type="ECO:0000256" key="7">
    <source>
        <dbReference type="SAM" id="MobiDB-lite"/>
    </source>
</evidence>
<accession>A0A7S3PUJ7</accession>
<feature type="region of interest" description="Disordered" evidence="7">
    <location>
        <begin position="246"/>
        <end position="267"/>
    </location>
</feature>
<dbReference type="GO" id="GO:0016020">
    <property type="term" value="C:membrane"/>
    <property type="evidence" value="ECO:0007669"/>
    <property type="project" value="UniProtKB-SubCell"/>
</dbReference>
<evidence type="ECO:0000256" key="4">
    <source>
        <dbReference type="ARBA" id="ARBA00022989"/>
    </source>
</evidence>
<keyword evidence="6 8" id="KW-0472">Membrane</keyword>
<organism evidence="9">
    <name type="scientific">Chaetoceros debilis</name>
    <dbReference type="NCBI Taxonomy" id="122233"/>
    <lineage>
        <taxon>Eukaryota</taxon>
        <taxon>Sar</taxon>
        <taxon>Stramenopiles</taxon>
        <taxon>Ochrophyta</taxon>
        <taxon>Bacillariophyta</taxon>
        <taxon>Coscinodiscophyceae</taxon>
        <taxon>Chaetocerotophycidae</taxon>
        <taxon>Chaetocerotales</taxon>
        <taxon>Chaetocerotaceae</taxon>
        <taxon>Chaetoceros</taxon>
    </lineage>
</organism>
<feature type="transmembrane region" description="Helical" evidence="8">
    <location>
        <begin position="59"/>
        <end position="78"/>
    </location>
</feature>
<keyword evidence="3 8" id="KW-0812">Transmembrane</keyword>
<keyword evidence="2" id="KW-0813">Transport</keyword>
<evidence type="ECO:0000256" key="8">
    <source>
        <dbReference type="SAM" id="Phobius"/>
    </source>
</evidence>
<sequence length="593" mass="66928">MIVYRHGSQIYQTLFRVHGSALYKGGAPAVVSTVFLLVLEYCFNDPNSEIDERWFTHPYPIAAMVAMFTFLLTFKTSFSYNRYWEACTAIHQMHSKWLDIGIELASWHLQSKRFEAIRPPCYGNHPEMDSIVRKRERLNTMSPQKLRTLLDKDDDNDDLNASIYLDHASVANESKKVRAKASIISRIKFCRRKRIIIKEPSIVSNLDNDNTIYRNSDKSINSINSSLRSKKRFKAPSGFKQVEESNISSISDGHNDRLHTPFNSTSRPTMSRLVSVAKLDGGMKMSMSPNTKAEQAEEMVPSLFLQEASHLISLLSAVAFTTLRNDLQKAPSPLAEYTVGSPWPSVDPDDNKDENNVHLSYEMSIVSKNVNYLLGLTRSSEQRTVYNACRPFRVLGGVSDAEIDLLQRARGPLAKTALVTMWLQEFMSREYEGGALGKTPAPTVSRLFQFCSDGMVGYNQARKVAYVPFPFPHTQLTTFYVVVLIFFLPLLVLSFVPNMVAAAVLNTLTAGVFVGLFHVSNELEDPFRNVPNDLPLNFFQAEFNEALVVMFAGFHPEAWWDIGDKIDAPAPSGLDRLTEISTVNLKEKYVVEE</sequence>
<reference evidence="9" key="1">
    <citation type="submission" date="2021-01" db="EMBL/GenBank/DDBJ databases">
        <authorList>
            <person name="Corre E."/>
            <person name="Pelletier E."/>
            <person name="Niang G."/>
            <person name="Scheremetjew M."/>
            <person name="Finn R."/>
            <person name="Kale V."/>
            <person name="Holt S."/>
            <person name="Cochrane G."/>
            <person name="Meng A."/>
            <person name="Brown T."/>
            <person name="Cohen L."/>
        </authorList>
    </citation>
    <scope>NUCLEOTIDE SEQUENCE</scope>
    <source>
        <strain evidence="9">MM31A-1</strain>
    </source>
</reference>